<organism evidence="1 2">
    <name type="scientific">Bionectria ochroleuca</name>
    <name type="common">Gliocladium roseum</name>
    <dbReference type="NCBI Taxonomy" id="29856"/>
    <lineage>
        <taxon>Eukaryota</taxon>
        <taxon>Fungi</taxon>
        <taxon>Dikarya</taxon>
        <taxon>Ascomycota</taxon>
        <taxon>Pezizomycotina</taxon>
        <taxon>Sordariomycetes</taxon>
        <taxon>Hypocreomycetidae</taxon>
        <taxon>Hypocreales</taxon>
        <taxon>Bionectriaceae</taxon>
        <taxon>Clonostachys</taxon>
    </lineage>
</organism>
<evidence type="ECO:0000313" key="2">
    <source>
        <dbReference type="Proteomes" id="UP000766486"/>
    </source>
</evidence>
<keyword evidence="2" id="KW-1185">Reference proteome</keyword>
<proteinExistence type="predicted"/>
<gene>
    <name evidence="1" type="ORF">CLO192961_LOCUS452003</name>
</gene>
<protein>
    <submittedName>
        <fullName evidence="1">Uncharacterized protein</fullName>
    </submittedName>
</protein>
<comment type="caution">
    <text evidence="1">The sequence shown here is derived from an EMBL/GenBank/DDBJ whole genome shotgun (WGS) entry which is preliminary data.</text>
</comment>
<evidence type="ECO:0000313" key="1">
    <source>
        <dbReference type="EMBL" id="VUC36818.1"/>
    </source>
</evidence>
<name>A0ABY6V318_BIOOC</name>
<dbReference type="SUPFAM" id="SSF69322">
    <property type="entry name" value="Tricorn protease domain 2"/>
    <property type="match status" value="1"/>
</dbReference>
<dbReference type="InterPro" id="IPR015943">
    <property type="entry name" value="WD40/YVTN_repeat-like_dom_sf"/>
</dbReference>
<reference evidence="1 2" key="1">
    <citation type="submission" date="2019-06" db="EMBL/GenBank/DDBJ databases">
        <authorList>
            <person name="Broberg M."/>
        </authorList>
    </citation>
    <scope>NUCLEOTIDE SEQUENCE [LARGE SCALE GENOMIC DNA]</scope>
</reference>
<sequence length="278" mass="31354">MDFFIQIQGCVDLEGQDRKYREGAFSNDSALIAFTDDDGSASYVGVWRTATGNCIRRFDSWKRTWDSLKFSQDSNLIAAIGGGIICTWDITSGQCRQQTTLETYTHANHPSVIFSPNLDWAMGINLGNKIRPSSGRIHVLDFQTGIEMVRVKNLYPHHAALSFQSQSSLLLVGTGAIELMNFPSSLSERLHESVKHRRSGYGISLDYCWITWDDDNFFYLRPNYQPNQYDTILISEPIIMISYTKLAKTVIFKFSSAKGSKPVADTFIDHSDPVPSRP</sequence>
<dbReference type="Gene3D" id="2.130.10.10">
    <property type="entry name" value="YVTN repeat-like/Quinoprotein amine dehydrogenase"/>
    <property type="match status" value="1"/>
</dbReference>
<dbReference type="Proteomes" id="UP000766486">
    <property type="component" value="Unassembled WGS sequence"/>
</dbReference>
<dbReference type="EMBL" id="CABFNS010000933">
    <property type="protein sequence ID" value="VUC36818.1"/>
    <property type="molecule type" value="Genomic_DNA"/>
</dbReference>
<accession>A0ABY6V318</accession>